<dbReference type="Proteomes" id="UP001151760">
    <property type="component" value="Unassembled WGS sequence"/>
</dbReference>
<comment type="caution">
    <text evidence="2">The sequence shown here is derived from an EMBL/GenBank/DDBJ whole genome shotgun (WGS) entry which is preliminary data.</text>
</comment>
<gene>
    <name evidence="2" type="ORF">Tco_0937189</name>
</gene>
<feature type="domain" description="Reverse transcriptase Ty1/copia-type" evidence="1">
    <location>
        <begin position="257"/>
        <end position="332"/>
    </location>
</feature>
<reference evidence="2" key="2">
    <citation type="submission" date="2022-01" db="EMBL/GenBank/DDBJ databases">
        <authorList>
            <person name="Yamashiro T."/>
            <person name="Shiraishi A."/>
            <person name="Satake H."/>
            <person name="Nakayama K."/>
        </authorList>
    </citation>
    <scope>NUCLEOTIDE SEQUENCE</scope>
</reference>
<keyword evidence="3" id="KW-1185">Reference proteome</keyword>
<organism evidence="2 3">
    <name type="scientific">Tanacetum coccineum</name>
    <dbReference type="NCBI Taxonomy" id="301880"/>
    <lineage>
        <taxon>Eukaryota</taxon>
        <taxon>Viridiplantae</taxon>
        <taxon>Streptophyta</taxon>
        <taxon>Embryophyta</taxon>
        <taxon>Tracheophyta</taxon>
        <taxon>Spermatophyta</taxon>
        <taxon>Magnoliopsida</taxon>
        <taxon>eudicotyledons</taxon>
        <taxon>Gunneridae</taxon>
        <taxon>Pentapetalae</taxon>
        <taxon>asterids</taxon>
        <taxon>campanulids</taxon>
        <taxon>Asterales</taxon>
        <taxon>Asteraceae</taxon>
        <taxon>Asteroideae</taxon>
        <taxon>Anthemideae</taxon>
        <taxon>Anthemidinae</taxon>
        <taxon>Tanacetum</taxon>
    </lineage>
</organism>
<dbReference type="Pfam" id="PF07727">
    <property type="entry name" value="RVT_2"/>
    <property type="match status" value="1"/>
</dbReference>
<proteinExistence type="predicted"/>
<dbReference type="InterPro" id="IPR013103">
    <property type="entry name" value="RVT_2"/>
</dbReference>
<dbReference type="EMBL" id="BQNB010015215">
    <property type="protein sequence ID" value="GJT37324.1"/>
    <property type="molecule type" value="Genomic_DNA"/>
</dbReference>
<protein>
    <submittedName>
        <fullName evidence="2">Ribonuclease H-like domain, reverse transcriptase, RNA-dependent DNA polymerase</fullName>
    </submittedName>
</protein>
<evidence type="ECO:0000313" key="2">
    <source>
        <dbReference type="EMBL" id="GJT37324.1"/>
    </source>
</evidence>
<evidence type="ECO:0000313" key="3">
    <source>
        <dbReference type="Proteomes" id="UP001151760"/>
    </source>
</evidence>
<dbReference type="Gene3D" id="3.40.50.300">
    <property type="entry name" value="P-loop containing nucleotide triphosphate hydrolases"/>
    <property type="match status" value="1"/>
</dbReference>
<sequence>MIVSLFSEARVSSPSIFYIEGIEVFTSTGVSQMESCENDGAAIVVIGTADNVKTLVKDIKDGFDMLVHLGKPDMVSRTKMVDGLMKDYVVLEDRDKICNYIASGTSGMVWKNIKAICNECCVHVIEERETAIGVCSWVTFEDVTKTLKHTKYGISMLEEKDAIGKQDATIIVSSCIALVVASTSSLGILVTFCEFKWAGGILPKVNSSRSVSVLALLSRPYATALDVGSLMRHKTLKPVRVPTSFVVCRCLSLKLSFQDDLIITDTPKKEIDIFKAQMEEKFEMSDLGLLAYYLGIKVTQTGGDISIKQSAYANKILKEAGMIDSNETLIPMDLGIRLSKVTEGTRLSRIQD</sequence>
<reference evidence="2" key="1">
    <citation type="journal article" date="2022" name="Int. J. Mol. Sci.">
        <title>Draft Genome of Tanacetum Coccineum: Genomic Comparison of Closely Related Tanacetum-Family Plants.</title>
        <authorList>
            <person name="Yamashiro T."/>
            <person name="Shiraishi A."/>
            <person name="Nakayama K."/>
            <person name="Satake H."/>
        </authorList>
    </citation>
    <scope>NUCLEOTIDE SEQUENCE</scope>
</reference>
<evidence type="ECO:0000259" key="1">
    <source>
        <dbReference type="Pfam" id="PF07727"/>
    </source>
</evidence>
<accession>A0ABQ5DEA1</accession>
<name>A0ABQ5DEA1_9ASTR</name>
<dbReference type="SUPFAM" id="SSF52540">
    <property type="entry name" value="P-loop containing nucleoside triphosphate hydrolases"/>
    <property type="match status" value="1"/>
</dbReference>
<dbReference type="InterPro" id="IPR027417">
    <property type="entry name" value="P-loop_NTPase"/>
</dbReference>